<dbReference type="Proteomes" id="UP000254181">
    <property type="component" value="Unassembled WGS sequence"/>
</dbReference>
<proteinExistence type="predicted"/>
<organism evidence="2 3">
    <name type="scientific">Escherichia coli</name>
    <dbReference type="NCBI Taxonomy" id="562"/>
    <lineage>
        <taxon>Bacteria</taxon>
        <taxon>Pseudomonadati</taxon>
        <taxon>Pseudomonadota</taxon>
        <taxon>Gammaproteobacteria</taxon>
        <taxon>Enterobacterales</taxon>
        <taxon>Enterobacteriaceae</taxon>
        <taxon>Escherichia</taxon>
    </lineage>
</organism>
<reference evidence="2 3" key="1">
    <citation type="submission" date="2018-06" db="EMBL/GenBank/DDBJ databases">
        <authorList>
            <consortium name="Pathogen Informatics"/>
            <person name="Doyle S."/>
        </authorList>
    </citation>
    <scope>NUCLEOTIDE SEQUENCE [LARGE SCALE GENOMIC DNA]</scope>
    <source>
        <strain evidence="2 3">NCTC9075</strain>
    </source>
</reference>
<dbReference type="AntiFam" id="ANF00174">
    <property type="entry name" value="Shadow ORF (irp2)"/>
</dbReference>
<evidence type="ECO:0000256" key="1">
    <source>
        <dbReference type="SAM" id="MobiDB-lite"/>
    </source>
</evidence>
<evidence type="ECO:0000313" key="2">
    <source>
        <dbReference type="EMBL" id="STP19370.1"/>
    </source>
</evidence>
<dbReference type="EMBL" id="UGEM01000004">
    <property type="protein sequence ID" value="STP19370.1"/>
    <property type="molecule type" value="Genomic_DNA"/>
</dbReference>
<sequence length="115" mass="12682">MGGDVVNFAGVRPDRRLGGAAHRDKLSLWPEGPITGGEVKPDPVAGKHHCAQVFRRGVGETFTPGQQHIEQRRDAVPERDLMALDQLHTMREDRAVDFPSPSPARRPRAVTPKMS</sequence>
<protein>
    <submittedName>
        <fullName evidence="2">Uncharacterized protein</fullName>
    </submittedName>
</protein>
<evidence type="ECO:0000313" key="3">
    <source>
        <dbReference type="Proteomes" id="UP000254181"/>
    </source>
</evidence>
<accession>A0A377K4J0</accession>
<name>A0A377K4J0_ECOLX</name>
<feature type="region of interest" description="Disordered" evidence="1">
    <location>
        <begin position="91"/>
        <end position="115"/>
    </location>
</feature>
<dbReference type="AlphaFoldDB" id="A0A377K4J0"/>
<gene>
    <name evidence="2" type="ORF">NCTC9075_02786</name>
</gene>